<dbReference type="RefSeq" id="WP_148868032.1">
    <property type="nucleotide sequence ID" value="NZ_VNHO01000043.1"/>
</dbReference>
<evidence type="ECO:0000259" key="3">
    <source>
        <dbReference type="Pfam" id="PF01408"/>
    </source>
</evidence>
<dbReference type="GO" id="GO:0000166">
    <property type="term" value="F:nucleotide binding"/>
    <property type="evidence" value="ECO:0007669"/>
    <property type="project" value="InterPro"/>
</dbReference>
<reference evidence="5 6" key="1">
    <citation type="submission" date="2019-07" db="EMBL/GenBank/DDBJ databases">
        <title>Genomic Encyclopedia of Type Strains, Phase I: the one thousand microbial genomes (KMG-I) project.</title>
        <authorList>
            <person name="Kyrpides N."/>
        </authorList>
    </citation>
    <scope>NUCLEOTIDE SEQUENCE [LARGE SCALE GENOMIC DNA]</scope>
    <source>
        <strain evidence="5 6">DSM 16647</strain>
    </source>
</reference>
<dbReference type="Gene3D" id="3.40.50.720">
    <property type="entry name" value="NAD(P)-binding Rossmann-like Domain"/>
    <property type="match status" value="1"/>
</dbReference>
<dbReference type="PRINTS" id="PR01775">
    <property type="entry name" value="GLFROXRDTASE"/>
</dbReference>
<dbReference type="Gene3D" id="3.30.360.10">
    <property type="entry name" value="Dihydrodipicolinate Reductase, domain 2"/>
    <property type="match status" value="1"/>
</dbReference>
<dbReference type="GO" id="GO:0016491">
    <property type="term" value="F:oxidoreductase activity"/>
    <property type="evidence" value="ECO:0007669"/>
    <property type="project" value="UniProtKB-KW"/>
</dbReference>
<evidence type="ECO:0000313" key="6">
    <source>
        <dbReference type="Proteomes" id="UP000322294"/>
    </source>
</evidence>
<accession>A0A5S5ADJ6</accession>
<name>A0A5S5ADJ6_9FIRM</name>
<evidence type="ECO:0000256" key="2">
    <source>
        <dbReference type="ARBA" id="ARBA00023002"/>
    </source>
</evidence>
<dbReference type="EMBL" id="VNHO01000043">
    <property type="protein sequence ID" value="TYP47891.1"/>
    <property type="molecule type" value="Genomic_DNA"/>
</dbReference>
<gene>
    <name evidence="5" type="ORF">LZ11_02387</name>
</gene>
<dbReference type="FunFam" id="3.30.360.10:FF:000023">
    <property type="entry name" value="Inositol 2-dehydrogenase"/>
    <property type="match status" value="1"/>
</dbReference>
<proteinExistence type="inferred from homology"/>
<dbReference type="InterPro" id="IPR008354">
    <property type="entry name" value="Glc-Fru_OxRdtase_bac"/>
</dbReference>
<comment type="caution">
    <text evidence="5">The sequence shown here is derived from an EMBL/GenBank/DDBJ whole genome shotgun (WGS) entry which is preliminary data.</text>
</comment>
<dbReference type="InterPro" id="IPR055170">
    <property type="entry name" value="GFO_IDH_MocA-like_dom"/>
</dbReference>
<dbReference type="NCBIfam" id="TIGR04380">
    <property type="entry name" value="myo_inos_iolG"/>
    <property type="match status" value="1"/>
</dbReference>
<feature type="domain" description="Gfo/Idh/MocA-like oxidoreductase N-terminal" evidence="3">
    <location>
        <begin position="5"/>
        <end position="125"/>
    </location>
</feature>
<dbReference type="AlphaFoldDB" id="A0A5S5ADJ6"/>
<dbReference type="Pfam" id="PF22725">
    <property type="entry name" value="GFO_IDH_MocA_C3"/>
    <property type="match status" value="1"/>
</dbReference>
<keyword evidence="2" id="KW-0560">Oxidoreductase</keyword>
<comment type="similarity">
    <text evidence="1">Belongs to the Gfo/Idh/MocA family.</text>
</comment>
<dbReference type="Pfam" id="PF01408">
    <property type="entry name" value="GFO_IDH_MocA"/>
    <property type="match status" value="1"/>
</dbReference>
<dbReference type="Proteomes" id="UP000322294">
    <property type="component" value="Unassembled WGS sequence"/>
</dbReference>
<dbReference type="InterPro" id="IPR030827">
    <property type="entry name" value="Myo_inos_IolG"/>
</dbReference>
<dbReference type="PANTHER" id="PTHR42840:SF3">
    <property type="entry name" value="BINDING ROSSMANN FOLD OXIDOREDUCTASE, PUTATIVE (AFU_ORTHOLOGUE AFUA_2G10240)-RELATED"/>
    <property type="match status" value="1"/>
</dbReference>
<dbReference type="PANTHER" id="PTHR42840">
    <property type="entry name" value="NAD(P)-BINDING ROSSMANN-FOLD SUPERFAMILY PROTEIN-RELATED"/>
    <property type="match status" value="1"/>
</dbReference>
<dbReference type="OrthoDB" id="240873at2"/>
<organism evidence="5 6">
    <name type="scientific">Thermosediminibacter litoriperuensis</name>
    <dbReference type="NCBI Taxonomy" id="291989"/>
    <lineage>
        <taxon>Bacteria</taxon>
        <taxon>Bacillati</taxon>
        <taxon>Bacillota</taxon>
        <taxon>Clostridia</taxon>
        <taxon>Thermosediminibacterales</taxon>
        <taxon>Thermosediminibacteraceae</taxon>
        <taxon>Thermosediminibacter</taxon>
    </lineage>
</organism>
<protein>
    <submittedName>
        <fullName evidence="5">Myo-inositol 2-dehydrogenase</fullName>
    </submittedName>
</protein>
<dbReference type="InterPro" id="IPR000683">
    <property type="entry name" value="Gfo/Idh/MocA-like_OxRdtase_N"/>
</dbReference>
<keyword evidence="6" id="KW-1185">Reference proteome</keyword>
<evidence type="ECO:0000313" key="5">
    <source>
        <dbReference type="EMBL" id="TYP47891.1"/>
    </source>
</evidence>
<sequence>MGKKIKVGLIGAGRIGRMHAENINAHFGDVELKAIADIYAEKIKDWAYGICVNHVYEDYKKIIEDPEIDAVLICSSTDTHCQLIIESAKAGKQIFCEKPIDFDLDRIKKALEEVRRAGVKLQIGFQRRFDPHFRKAKKLIDEGRIGDIHIIRITSRDPEPPPIEYVKVSGGIFLDMTIHDFDMARFLSGSEVEEVFAYGAVMIDQAIGEVGDIDTAVVNLKFKNGAIAVIDNSRKAVYGYDQRVEVFGSQGCLRVENVSSSNVVMSTSEGIISDKPKHFFIERYHDAYIKELREFFDSIINDEEPSVTGRDGLEPVIIGLAAQKSLEEGRPVRIER</sequence>
<dbReference type="InterPro" id="IPR036291">
    <property type="entry name" value="NAD(P)-bd_dom_sf"/>
</dbReference>
<evidence type="ECO:0000259" key="4">
    <source>
        <dbReference type="Pfam" id="PF22725"/>
    </source>
</evidence>
<feature type="domain" description="GFO/IDH/MocA-like oxidoreductase" evidence="4">
    <location>
        <begin position="133"/>
        <end position="253"/>
    </location>
</feature>
<dbReference type="SUPFAM" id="SSF51735">
    <property type="entry name" value="NAD(P)-binding Rossmann-fold domains"/>
    <property type="match status" value="1"/>
</dbReference>
<dbReference type="SUPFAM" id="SSF55347">
    <property type="entry name" value="Glyceraldehyde-3-phosphate dehydrogenase-like, C-terminal domain"/>
    <property type="match status" value="1"/>
</dbReference>
<evidence type="ECO:0000256" key="1">
    <source>
        <dbReference type="ARBA" id="ARBA00010928"/>
    </source>
</evidence>